<keyword evidence="5 9" id="KW-0378">Hydrolase</keyword>
<evidence type="ECO:0000256" key="7">
    <source>
        <dbReference type="ARBA" id="ARBA00022884"/>
    </source>
</evidence>
<dbReference type="GO" id="GO:0140664">
    <property type="term" value="F:ATP-dependent DNA damage sensor activity"/>
    <property type="evidence" value="ECO:0007669"/>
    <property type="project" value="InterPro"/>
</dbReference>
<dbReference type="GO" id="GO:0019843">
    <property type="term" value="F:rRNA binding"/>
    <property type="evidence" value="ECO:0007669"/>
    <property type="project" value="UniProtKB-UniRule"/>
</dbReference>
<dbReference type="Pfam" id="PF20297">
    <property type="entry name" value="MSSS"/>
    <property type="match status" value="1"/>
</dbReference>
<dbReference type="SMART" id="SM00463">
    <property type="entry name" value="SMR"/>
    <property type="match status" value="1"/>
</dbReference>
<dbReference type="InterPro" id="IPR036063">
    <property type="entry name" value="Smr_dom_sf"/>
</dbReference>
<dbReference type="GO" id="GO:0004519">
    <property type="term" value="F:endonuclease activity"/>
    <property type="evidence" value="ECO:0007669"/>
    <property type="project" value="UniProtKB-UniRule"/>
</dbReference>
<dbReference type="STRING" id="1291742.LOOC260_115230"/>
<evidence type="ECO:0000256" key="4">
    <source>
        <dbReference type="ARBA" id="ARBA00022759"/>
    </source>
</evidence>
<dbReference type="RefSeq" id="WP_041094056.1">
    <property type="nucleotide sequence ID" value="NZ_AP014680.1"/>
</dbReference>
<evidence type="ECO:0000256" key="6">
    <source>
        <dbReference type="ARBA" id="ARBA00022840"/>
    </source>
</evidence>
<dbReference type="Pfam" id="PF00488">
    <property type="entry name" value="MutS_V"/>
    <property type="match status" value="1"/>
</dbReference>
<dbReference type="GO" id="GO:0006298">
    <property type="term" value="P:mismatch repair"/>
    <property type="evidence" value="ECO:0007669"/>
    <property type="project" value="InterPro"/>
</dbReference>
<dbReference type="Gene3D" id="3.30.1370.110">
    <property type="match status" value="1"/>
</dbReference>
<dbReference type="SUPFAM" id="SSF48334">
    <property type="entry name" value="DNA repair protein MutS, domain III"/>
    <property type="match status" value="1"/>
</dbReference>
<dbReference type="InterPro" id="IPR007696">
    <property type="entry name" value="DNA_mismatch_repair_MutS_core"/>
</dbReference>
<dbReference type="CDD" id="cd03280">
    <property type="entry name" value="ABC_MutS2"/>
    <property type="match status" value="1"/>
</dbReference>
<dbReference type="InterPro" id="IPR036187">
    <property type="entry name" value="DNA_mismatch_repair_MutS_sf"/>
</dbReference>
<dbReference type="EMBL" id="AP014680">
    <property type="protein sequence ID" value="BAP86033.1"/>
    <property type="molecule type" value="Genomic_DNA"/>
</dbReference>
<name>A0A0A1GYI9_9LACO</name>
<reference evidence="12 13" key="1">
    <citation type="submission" date="2014-11" db="EMBL/GenBank/DDBJ databases">
        <title>Complete genome sequence and analysis of Lactobacillus hokkaidonensis LOOC260T.</title>
        <authorList>
            <person name="Tanizawa Y."/>
            <person name="Tohno M."/>
            <person name="Kaminuma E."/>
            <person name="Nakamura Y."/>
            <person name="Arita M."/>
        </authorList>
    </citation>
    <scope>NUCLEOTIDE SEQUENCE [LARGE SCALE GENOMIC DNA]</scope>
    <source>
        <strain evidence="12 13">LOOC260</strain>
    </source>
</reference>
<feature type="coiled-coil region" evidence="10">
    <location>
        <begin position="147"/>
        <end position="174"/>
    </location>
</feature>
<dbReference type="InterPro" id="IPR002625">
    <property type="entry name" value="Smr_dom"/>
</dbReference>
<keyword evidence="10" id="KW-0175">Coiled coil</keyword>
<keyword evidence="8 9" id="KW-0238">DNA-binding</keyword>
<evidence type="ECO:0000256" key="2">
    <source>
        <dbReference type="ARBA" id="ARBA00022730"/>
    </source>
</evidence>
<accession>A0A0A1GYI9</accession>
<keyword evidence="6 9" id="KW-0067">ATP-binding</keyword>
<dbReference type="GO" id="GO:0016887">
    <property type="term" value="F:ATP hydrolysis activity"/>
    <property type="evidence" value="ECO:0007669"/>
    <property type="project" value="InterPro"/>
</dbReference>
<dbReference type="SMART" id="SM00533">
    <property type="entry name" value="MUTSd"/>
    <property type="match status" value="1"/>
</dbReference>
<keyword evidence="7 9" id="KW-0694">RNA-binding</keyword>
<dbReference type="SUPFAM" id="SSF52540">
    <property type="entry name" value="P-loop containing nucleoside triphosphate hydrolases"/>
    <property type="match status" value="1"/>
</dbReference>
<feature type="binding site" evidence="9">
    <location>
        <begin position="334"/>
        <end position="341"/>
    </location>
    <ligand>
        <name>ATP</name>
        <dbReference type="ChEBI" id="CHEBI:30616"/>
    </ligand>
</feature>
<comment type="similarity">
    <text evidence="9">Belongs to the DNA mismatch repair MutS family. MutS2 subfamily.</text>
</comment>
<dbReference type="Gene3D" id="3.40.50.300">
    <property type="entry name" value="P-loop containing nucleotide triphosphate hydrolases"/>
    <property type="match status" value="1"/>
</dbReference>
<dbReference type="PANTHER" id="PTHR48466">
    <property type="entry name" value="OS10G0509000 PROTEIN-RELATED"/>
    <property type="match status" value="1"/>
</dbReference>
<dbReference type="InterPro" id="IPR005747">
    <property type="entry name" value="MutS2"/>
</dbReference>
<dbReference type="HAMAP" id="MF_00092">
    <property type="entry name" value="MutS2"/>
    <property type="match status" value="1"/>
</dbReference>
<keyword evidence="1 9" id="KW-0540">Nuclease</keyword>
<evidence type="ECO:0000256" key="5">
    <source>
        <dbReference type="ARBA" id="ARBA00022801"/>
    </source>
</evidence>
<sequence length="791" mass="87955">MNEKILTTLAFEQVKDQMRPYLVTAAGKKELQALTPSSDFDEVNQLLAETTDGANILRLIGTIPIPQLDDISMQLKRLKIDATLSATELASIGRVLRASGSVKLFFDKIRQQDVPIQTITKYVAEIVTIPTVTKRLVISIENDGHIADEASSKLHGIRQKISQTETQIRQKMEEYTRGKNAKYLSDAIITMRNDRYVIPVQANYRSHFGGVVHDQSQTGQTLFIEPQAVMEFNNRLRQAQIEERQEEIHVLEELSILIAPYQEEIGRNEVVLGKLDFINAKAQFAHANRATLPILSAENHVDLRQARHPLLDMDRAVANDIVIGDEYQAIVITGPNTGGKTITLKTLGLVQLMGQAGLYIPANEESTIGIFSDIFADIGDEQSLEQSLSTFSAHMDNTISILNQIDERSLVLLDEVGAGTDPKEGAALAMAILDAIGTKGSFVVATTHYPELKVYGYNRAGTTNASMEFDGTTLQPTYRLLMGVPGRSNALEIASRLGLDDQIVAQAKALTSEDSQDLNDMIGDLVAQRKLAHDQTVKLDQDVANAQTLHDELAAKLEQYEQQKEKLMQQARQEANHTVATARQEADKIVQQLRIMQRQQGAQVKENQLIDAKGSLNALHVEDPRLNKNKVLQREKRKHDFAIGDAVLVKSYGQYGELIQKRGQSDWEVQLGILKMQVNEHDLEKVGKDKLAQDEKQASRRPIVRTTQTRQATARLDLRGHRYEQAMQEIDQFMDHAILNNLSPVTIIHGKGTGALRKGTHEYLQSNPRVSSFEYAAPNAGGDGATIVYLS</sequence>
<dbReference type="Pfam" id="PF01713">
    <property type="entry name" value="Smr"/>
    <property type="match status" value="1"/>
</dbReference>
<dbReference type="PANTHER" id="PTHR48466:SF2">
    <property type="entry name" value="OS10G0509000 PROTEIN"/>
    <property type="match status" value="1"/>
</dbReference>
<comment type="function">
    <text evidence="9">Acts as a ribosome collision sensor, splitting the ribosome into its 2 subunits. Detects stalled/collided 70S ribosomes which it binds and splits by an ATP-hydrolysis driven conformational change. Acts upstream of the ribosome quality control system (RQC), a ribosome-associated complex that mediates the extraction of incompletely synthesized nascent chains from stalled ribosomes and their subsequent degradation. Probably generates substrates for RQC.</text>
</comment>
<dbReference type="KEGG" id="lho:LOOC260_115230"/>
<evidence type="ECO:0000256" key="10">
    <source>
        <dbReference type="SAM" id="Coils"/>
    </source>
</evidence>
<comment type="function">
    <text evidence="9">Endonuclease that is involved in the suppression of homologous recombination and thus may have a key role in the control of bacterial genetic diversity.</text>
</comment>
<proteinExistence type="inferred from homology"/>
<dbReference type="SUPFAM" id="SSF160443">
    <property type="entry name" value="SMR domain-like"/>
    <property type="match status" value="1"/>
</dbReference>
<dbReference type="PIRSF" id="PIRSF005814">
    <property type="entry name" value="MutS_YshD"/>
    <property type="match status" value="1"/>
</dbReference>
<dbReference type="GO" id="GO:0005524">
    <property type="term" value="F:ATP binding"/>
    <property type="evidence" value="ECO:0007669"/>
    <property type="project" value="UniProtKB-UniRule"/>
</dbReference>
<dbReference type="InterPro" id="IPR000432">
    <property type="entry name" value="DNA_mismatch_repair_MutS_C"/>
</dbReference>
<keyword evidence="2 9" id="KW-0699">rRNA-binding</keyword>
<dbReference type="AlphaFoldDB" id="A0A0A1GYI9"/>
<dbReference type="NCBIfam" id="TIGR01069">
    <property type="entry name" value="mutS2"/>
    <property type="match status" value="1"/>
</dbReference>
<organism evidence="12 13">
    <name type="scientific">Paucilactobacillus hokkaidonensis JCM 18461</name>
    <dbReference type="NCBI Taxonomy" id="1291742"/>
    <lineage>
        <taxon>Bacteria</taxon>
        <taxon>Bacillati</taxon>
        <taxon>Bacillota</taxon>
        <taxon>Bacilli</taxon>
        <taxon>Lactobacillales</taxon>
        <taxon>Lactobacillaceae</taxon>
        <taxon>Paucilactobacillus</taxon>
    </lineage>
</organism>
<evidence type="ECO:0000259" key="11">
    <source>
        <dbReference type="PROSITE" id="PS50828"/>
    </source>
</evidence>
<dbReference type="InterPro" id="IPR045076">
    <property type="entry name" value="MutS"/>
</dbReference>
<dbReference type="InterPro" id="IPR046893">
    <property type="entry name" value="MSSS"/>
</dbReference>
<dbReference type="GO" id="GO:0045910">
    <property type="term" value="P:negative regulation of DNA recombination"/>
    <property type="evidence" value="ECO:0007669"/>
    <property type="project" value="InterPro"/>
</dbReference>
<dbReference type="GO" id="GO:0043023">
    <property type="term" value="F:ribosomal large subunit binding"/>
    <property type="evidence" value="ECO:0007669"/>
    <property type="project" value="UniProtKB-UniRule"/>
</dbReference>
<evidence type="ECO:0000256" key="1">
    <source>
        <dbReference type="ARBA" id="ARBA00022722"/>
    </source>
</evidence>
<gene>
    <name evidence="9" type="primary">mutS2</name>
    <name evidence="9" type="synonym">rqcU</name>
    <name evidence="12" type="ORF">LOOC260_115230</name>
</gene>
<keyword evidence="4 9" id="KW-0255">Endonuclease</keyword>
<evidence type="ECO:0000313" key="12">
    <source>
        <dbReference type="EMBL" id="BAP86033.1"/>
    </source>
</evidence>
<protein>
    <recommendedName>
        <fullName evidence="9">Endonuclease MutS2</fullName>
        <ecNumber evidence="9">3.1.-.-</ecNumber>
    </recommendedName>
    <alternativeName>
        <fullName evidence="9">Ribosome-associated protein quality control-upstream factor</fullName>
        <shortName evidence="9">RQC-upstream factor</shortName>
        <shortName evidence="9">RqcU</shortName>
        <ecNumber evidence="9">3.6.4.-</ecNumber>
    </alternativeName>
</protein>
<dbReference type="EC" id="3.1.-.-" evidence="9"/>
<keyword evidence="3 9" id="KW-0547">Nucleotide-binding</keyword>
<dbReference type="FunFam" id="3.40.50.300:FF:000830">
    <property type="entry name" value="Endonuclease MutS2"/>
    <property type="match status" value="1"/>
</dbReference>
<feature type="domain" description="Smr" evidence="11">
    <location>
        <begin position="716"/>
        <end position="791"/>
    </location>
</feature>
<dbReference type="GO" id="GO:0030983">
    <property type="term" value="F:mismatched DNA binding"/>
    <property type="evidence" value="ECO:0007669"/>
    <property type="project" value="InterPro"/>
</dbReference>
<feature type="coiled-coil region" evidence="10">
    <location>
        <begin position="543"/>
        <end position="599"/>
    </location>
</feature>
<evidence type="ECO:0000256" key="3">
    <source>
        <dbReference type="ARBA" id="ARBA00022741"/>
    </source>
</evidence>
<dbReference type="PROSITE" id="PS50828">
    <property type="entry name" value="SMR"/>
    <property type="match status" value="1"/>
</dbReference>
<dbReference type="SMART" id="SM00534">
    <property type="entry name" value="MUTSac"/>
    <property type="match status" value="1"/>
</dbReference>
<dbReference type="FunFam" id="3.30.1370.110:FF:000004">
    <property type="entry name" value="Endonuclease MutS2"/>
    <property type="match status" value="1"/>
</dbReference>
<dbReference type="EC" id="3.6.4.-" evidence="9"/>
<evidence type="ECO:0000256" key="8">
    <source>
        <dbReference type="ARBA" id="ARBA00023125"/>
    </source>
</evidence>
<evidence type="ECO:0000256" key="9">
    <source>
        <dbReference type="HAMAP-Rule" id="MF_00092"/>
    </source>
</evidence>
<dbReference type="GO" id="GO:0072344">
    <property type="term" value="P:rescue of stalled ribosome"/>
    <property type="evidence" value="ECO:0007669"/>
    <property type="project" value="UniProtKB-UniRule"/>
</dbReference>
<comment type="subunit">
    <text evidence="9">Homodimer. Binds to stalled ribosomes, contacting rRNA.</text>
</comment>
<dbReference type="InterPro" id="IPR027417">
    <property type="entry name" value="P-loop_NTPase"/>
</dbReference>
<dbReference type="Proteomes" id="UP000031620">
    <property type="component" value="Chromosome"/>
</dbReference>
<dbReference type="HOGENOM" id="CLU_011252_2_1_9"/>
<dbReference type="PROSITE" id="PS00486">
    <property type="entry name" value="DNA_MISMATCH_REPAIR_2"/>
    <property type="match status" value="1"/>
</dbReference>
<evidence type="ECO:0000313" key="13">
    <source>
        <dbReference type="Proteomes" id="UP000031620"/>
    </source>
</evidence>